<reference evidence="4 6" key="2">
    <citation type="submission" date="2017-12" db="EMBL/GenBank/DDBJ databases">
        <title>Comparative Functional Genomics of Dry Heat Resistant strains isolated from the Viking Spacecraft.</title>
        <authorList>
            <person name="Seuylemezian A."/>
            <person name="Cooper K."/>
            <person name="Vaishampayan P."/>
        </authorList>
    </citation>
    <scope>NUCLEOTIDE SEQUENCE [LARGE SCALE GENOMIC DNA]</scope>
    <source>
        <strain evidence="4 6">ATCC 29669</strain>
    </source>
</reference>
<dbReference type="PANTHER" id="PTHR30590">
    <property type="entry name" value="INNER MEMBRANE PROTEIN"/>
    <property type="match status" value="1"/>
</dbReference>
<evidence type="ECO:0000259" key="2">
    <source>
        <dbReference type="Pfam" id="PF04235"/>
    </source>
</evidence>
<keyword evidence="6" id="KW-1185">Reference proteome</keyword>
<evidence type="ECO:0000313" key="4">
    <source>
        <dbReference type="EMBL" id="PLR99356.1"/>
    </source>
</evidence>
<proteinExistence type="predicted"/>
<name>A0A2N5GKH4_9BACI</name>
<keyword evidence="1" id="KW-0472">Membrane</keyword>
<dbReference type="OrthoDB" id="9807744at2"/>
<evidence type="ECO:0000313" key="3">
    <source>
        <dbReference type="EMBL" id="PLR81970.1"/>
    </source>
</evidence>
<organism evidence="3 5">
    <name type="scientific">Bacillus canaveralius</name>
    <dbReference type="NCBI Taxonomy" id="1403243"/>
    <lineage>
        <taxon>Bacteria</taxon>
        <taxon>Bacillati</taxon>
        <taxon>Bacillota</taxon>
        <taxon>Bacilli</taxon>
        <taxon>Bacillales</taxon>
        <taxon>Bacillaceae</taxon>
        <taxon>Bacillus</taxon>
    </lineage>
</organism>
<reference evidence="3 5" key="1">
    <citation type="submission" date="2017-11" db="EMBL/GenBank/DDBJ databases">
        <title>Comparitive Functional Genomics of Dry Heat Resistant strains isolated from the Viking Spacecraft.</title>
        <authorList>
            <person name="Seuylemezian A."/>
            <person name="Cooper K."/>
            <person name="Vaishampayan P."/>
        </authorList>
    </citation>
    <scope>NUCLEOTIDE SEQUENCE [LARGE SCALE GENOMIC DNA]</scope>
    <source>
        <strain evidence="3 5">M4.6</strain>
    </source>
</reference>
<gene>
    <name evidence="3" type="ORF">CU635_12370</name>
    <name evidence="4" type="ORF">CVD25_05665</name>
</gene>
<feature type="domain" description="DUF418" evidence="2">
    <location>
        <begin position="226"/>
        <end position="381"/>
    </location>
</feature>
<feature type="transmembrane region" description="Helical" evidence="1">
    <location>
        <begin position="206"/>
        <end position="224"/>
    </location>
</feature>
<keyword evidence="1" id="KW-1133">Transmembrane helix</keyword>
<feature type="transmembrane region" description="Helical" evidence="1">
    <location>
        <begin position="116"/>
        <end position="131"/>
    </location>
</feature>
<protein>
    <recommendedName>
        <fullName evidence="2">DUF418 domain-containing protein</fullName>
    </recommendedName>
</protein>
<feature type="transmembrane region" description="Helical" evidence="1">
    <location>
        <begin position="90"/>
        <end position="110"/>
    </location>
</feature>
<keyword evidence="1" id="KW-0812">Transmembrane</keyword>
<dbReference type="EMBL" id="PGVA01000028">
    <property type="protein sequence ID" value="PLR81970.1"/>
    <property type="molecule type" value="Genomic_DNA"/>
</dbReference>
<sequence length="395" mass="44879">MPTINKRITSIDTMRGVAILGIFLVNMMSFHSPILYIDPLQWWNEPVDKAVYVVIDVFAQASFYPLFALLFGYGLVILRERVLARQAKFTPIALRRLFLLLMMGIIHAFFIWHGDILITYAVFGFIALLFLKLPGKALMLTGTLLYTIANIIFGILVIGMVMFTPEAELTMYDHAAAALSQQIYQEGSFSEITVQRATDWYMVNNFVSFFLMLSSILPLFLIGAGAAKLKWLEHPEEHKQKLRKILVVTLISGLLIKISPYLLGRNVASEFVQDFFGGALLAISYALMVAFAVRRPATAKLLMPFATVGRMSLSNYLLQSIVSTLIFYSYGLGFYGDISLAGGTVLVVFIFAFQIIISQLWMKHFLYGPFEWLWRCFTYLKLQKLKRTEIELKKS</sequence>
<feature type="transmembrane region" description="Helical" evidence="1">
    <location>
        <begin position="338"/>
        <end position="357"/>
    </location>
</feature>
<dbReference type="InterPro" id="IPR007349">
    <property type="entry name" value="DUF418"/>
</dbReference>
<dbReference type="EMBL" id="PGVD01000015">
    <property type="protein sequence ID" value="PLR99356.1"/>
    <property type="molecule type" value="Genomic_DNA"/>
</dbReference>
<dbReference type="RefSeq" id="WP_101577686.1">
    <property type="nucleotide sequence ID" value="NZ_PGVA01000028.1"/>
</dbReference>
<evidence type="ECO:0000256" key="1">
    <source>
        <dbReference type="SAM" id="Phobius"/>
    </source>
</evidence>
<comment type="caution">
    <text evidence="3">The sequence shown here is derived from an EMBL/GenBank/DDBJ whole genome shotgun (WGS) entry which is preliminary data.</text>
</comment>
<accession>A0A2N5GKH4</accession>
<evidence type="ECO:0000313" key="6">
    <source>
        <dbReference type="Proteomes" id="UP000235114"/>
    </source>
</evidence>
<feature type="transmembrane region" description="Helical" evidence="1">
    <location>
        <begin position="245"/>
        <end position="263"/>
    </location>
</feature>
<feature type="transmembrane region" description="Helical" evidence="1">
    <location>
        <begin position="313"/>
        <end position="332"/>
    </location>
</feature>
<feature type="transmembrane region" description="Helical" evidence="1">
    <location>
        <begin position="143"/>
        <end position="163"/>
    </location>
</feature>
<dbReference type="Pfam" id="PF04235">
    <property type="entry name" value="DUF418"/>
    <property type="match status" value="1"/>
</dbReference>
<dbReference type="Proteomes" id="UP000235114">
    <property type="component" value="Unassembled WGS sequence"/>
</dbReference>
<feature type="transmembrane region" description="Helical" evidence="1">
    <location>
        <begin position="275"/>
        <end position="293"/>
    </location>
</feature>
<evidence type="ECO:0000313" key="5">
    <source>
        <dbReference type="Proteomes" id="UP000234951"/>
    </source>
</evidence>
<dbReference type="Proteomes" id="UP000234951">
    <property type="component" value="Unassembled WGS sequence"/>
</dbReference>
<dbReference type="PANTHER" id="PTHR30590:SF2">
    <property type="entry name" value="INNER MEMBRANE PROTEIN"/>
    <property type="match status" value="1"/>
</dbReference>
<feature type="transmembrane region" description="Helical" evidence="1">
    <location>
        <begin position="16"/>
        <end position="37"/>
    </location>
</feature>
<feature type="transmembrane region" description="Helical" evidence="1">
    <location>
        <begin position="57"/>
        <end position="78"/>
    </location>
</feature>
<dbReference type="InterPro" id="IPR052529">
    <property type="entry name" value="Bact_Transport_Assoc"/>
</dbReference>
<dbReference type="AlphaFoldDB" id="A0A2N5GKH4"/>